<keyword evidence="5" id="KW-0408">Iron</keyword>
<evidence type="ECO:0000256" key="6">
    <source>
        <dbReference type="ARBA" id="ARBA00023014"/>
    </source>
</evidence>
<dbReference type="Gene3D" id="3.90.380.10">
    <property type="entry name" value="Naphthalene 1,2-dioxygenase Alpha Subunit, Chain A, domain 1"/>
    <property type="match status" value="1"/>
</dbReference>
<dbReference type="Pfam" id="PF19298">
    <property type="entry name" value="KshA_C"/>
    <property type="match status" value="1"/>
</dbReference>
<keyword evidence="4" id="KW-0560">Oxidoreductase</keyword>
<organism evidence="8 9">
    <name type="scientific">Pseudomonas synxantha</name>
    <dbReference type="NCBI Taxonomy" id="47883"/>
    <lineage>
        <taxon>Bacteria</taxon>
        <taxon>Pseudomonadati</taxon>
        <taxon>Pseudomonadota</taxon>
        <taxon>Gammaproteobacteria</taxon>
        <taxon>Pseudomonadales</taxon>
        <taxon>Pseudomonadaceae</taxon>
        <taxon>Pseudomonas</taxon>
    </lineage>
</organism>
<dbReference type="Gene3D" id="2.102.10.10">
    <property type="entry name" value="Rieske [2Fe-2S] iron-sulphur domain"/>
    <property type="match status" value="1"/>
</dbReference>
<dbReference type="InterPro" id="IPR036922">
    <property type="entry name" value="Rieske_2Fe-2S_sf"/>
</dbReference>
<gene>
    <name evidence="8" type="ORF">C4K03_0818</name>
</gene>
<dbReference type="SUPFAM" id="SSF55961">
    <property type="entry name" value="Bet v1-like"/>
    <property type="match status" value="1"/>
</dbReference>
<dbReference type="CDD" id="cd03469">
    <property type="entry name" value="Rieske_RO_Alpha_N"/>
    <property type="match status" value="1"/>
</dbReference>
<dbReference type="GO" id="GO:0005737">
    <property type="term" value="C:cytoplasm"/>
    <property type="evidence" value="ECO:0007669"/>
    <property type="project" value="TreeGrafter"/>
</dbReference>
<keyword evidence="2" id="KW-0001">2Fe-2S</keyword>
<dbReference type="RefSeq" id="WP_124376241.1">
    <property type="nucleotide sequence ID" value="NZ_CP027754.1"/>
</dbReference>
<evidence type="ECO:0000256" key="1">
    <source>
        <dbReference type="ARBA" id="ARBA00001962"/>
    </source>
</evidence>
<evidence type="ECO:0000256" key="5">
    <source>
        <dbReference type="ARBA" id="ARBA00023004"/>
    </source>
</evidence>
<dbReference type="GO" id="GO:0051213">
    <property type="term" value="F:dioxygenase activity"/>
    <property type="evidence" value="ECO:0007669"/>
    <property type="project" value="UniProtKB-KW"/>
</dbReference>
<evidence type="ECO:0000256" key="2">
    <source>
        <dbReference type="ARBA" id="ARBA00022714"/>
    </source>
</evidence>
<keyword evidence="8" id="KW-0223">Dioxygenase</keyword>
<evidence type="ECO:0000256" key="4">
    <source>
        <dbReference type="ARBA" id="ARBA00023002"/>
    </source>
</evidence>
<dbReference type="PANTHER" id="PTHR21266:SF60">
    <property type="entry name" value="3-KETOSTEROID-9-ALPHA-MONOOXYGENASE, OXYGENASE COMPONENT"/>
    <property type="match status" value="1"/>
</dbReference>
<proteinExistence type="predicted"/>
<dbReference type="EMBL" id="CP027754">
    <property type="protein sequence ID" value="AZE52991.1"/>
    <property type="molecule type" value="Genomic_DNA"/>
</dbReference>
<keyword evidence="3" id="KW-0479">Metal-binding</keyword>
<sequence>MKLKTPDRATDDVTRYPNGWFAASYSRELKTEAVLTVPFMGQELVLYRTRSGTVHAVNPYCPHLGAHFGHGGKVENEDLVCPFHGFTYGPSGNCIRTGSCHPPPHARLTNWPVDEKDGVIYVWHHHEGRPPSWNVPSLDLEGYSPLRGSTFEIPGDSQDMAENSADAIHFAWVHRVKNASITQQIDGHKMTNVMEGCVNKLSVKIRISCHGMGFAAGDTELFSLGLRIITQSLATQTTPHQWTLRLANAIHIKRLDILPAVVRNGIQAVLGLLMQRWFMKEVKNDFAIWFYRSHPEHPKLIAEERNMVAFRRWMAQFYPLRIKTITHSMETVPKTNNPIATDATQ</sequence>
<reference evidence="8 9" key="1">
    <citation type="submission" date="2018-03" db="EMBL/GenBank/DDBJ databases">
        <title>Diversity of phytobeneficial traits revealed by whole-genome analysis of worldwide-isolated phenazine-producing Pseudomonas spp.</title>
        <authorList>
            <person name="Biessy A."/>
            <person name="Novinscak A."/>
            <person name="Blom J."/>
            <person name="Leger G."/>
            <person name="Thomashow L.S."/>
            <person name="Cazorla F.M."/>
            <person name="Josic D."/>
            <person name="Filion M."/>
        </authorList>
    </citation>
    <scope>NUCLEOTIDE SEQUENCE [LARGE SCALE GENOMIC DNA]</scope>
    <source>
        <strain evidence="8 9">30B</strain>
    </source>
</reference>
<dbReference type="InterPro" id="IPR045605">
    <property type="entry name" value="KshA-like_C"/>
</dbReference>
<dbReference type="GO" id="GO:0051537">
    <property type="term" value="F:2 iron, 2 sulfur cluster binding"/>
    <property type="evidence" value="ECO:0007669"/>
    <property type="project" value="UniProtKB-KW"/>
</dbReference>
<protein>
    <submittedName>
        <fullName evidence="8">Phenylpropionate dioxygenase, large terminal subunit</fullName>
    </submittedName>
</protein>
<evidence type="ECO:0000313" key="8">
    <source>
        <dbReference type="EMBL" id="AZE52991.1"/>
    </source>
</evidence>
<dbReference type="GO" id="GO:0046872">
    <property type="term" value="F:metal ion binding"/>
    <property type="evidence" value="ECO:0007669"/>
    <property type="project" value="UniProtKB-KW"/>
</dbReference>
<evidence type="ECO:0000313" key="9">
    <source>
        <dbReference type="Proteomes" id="UP000268696"/>
    </source>
</evidence>
<dbReference type="InterPro" id="IPR017941">
    <property type="entry name" value="Rieske_2Fe-2S"/>
</dbReference>
<feature type="domain" description="Rieske" evidence="7">
    <location>
        <begin position="20"/>
        <end position="122"/>
    </location>
</feature>
<accession>A0A3G7U1F7</accession>
<dbReference type="SUPFAM" id="SSF50022">
    <property type="entry name" value="ISP domain"/>
    <property type="match status" value="1"/>
</dbReference>
<dbReference type="InterPro" id="IPR050584">
    <property type="entry name" value="Cholesterol_7-desaturase"/>
</dbReference>
<dbReference type="PANTHER" id="PTHR21266">
    <property type="entry name" value="IRON-SULFUR DOMAIN CONTAINING PROTEIN"/>
    <property type="match status" value="1"/>
</dbReference>
<name>A0A3G7U1F7_9PSED</name>
<evidence type="ECO:0000259" key="7">
    <source>
        <dbReference type="PROSITE" id="PS51296"/>
    </source>
</evidence>
<keyword evidence="6" id="KW-0411">Iron-sulfur</keyword>
<dbReference type="AlphaFoldDB" id="A0A3G7U1F7"/>
<dbReference type="PROSITE" id="PS51296">
    <property type="entry name" value="RIESKE"/>
    <property type="match status" value="1"/>
</dbReference>
<dbReference type="GO" id="GO:0008203">
    <property type="term" value="P:cholesterol metabolic process"/>
    <property type="evidence" value="ECO:0007669"/>
    <property type="project" value="InterPro"/>
</dbReference>
<evidence type="ECO:0000256" key="3">
    <source>
        <dbReference type="ARBA" id="ARBA00022723"/>
    </source>
</evidence>
<dbReference type="Pfam" id="PF00355">
    <property type="entry name" value="Rieske"/>
    <property type="match status" value="1"/>
</dbReference>
<comment type="cofactor">
    <cofactor evidence="1">
        <name>Fe cation</name>
        <dbReference type="ChEBI" id="CHEBI:24875"/>
    </cofactor>
</comment>
<dbReference type="Proteomes" id="UP000268696">
    <property type="component" value="Chromosome"/>
</dbReference>